<gene>
    <name evidence="2" type="ORF">GCM10025789_23620</name>
</gene>
<evidence type="ECO:0000259" key="1">
    <source>
        <dbReference type="Pfam" id="PF12697"/>
    </source>
</evidence>
<dbReference type="InterPro" id="IPR000073">
    <property type="entry name" value="AB_hydrolase_1"/>
</dbReference>
<keyword evidence="3" id="KW-1185">Reference proteome</keyword>
<dbReference type="Gene3D" id="3.40.50.1820">
    <property type="entry name" value="alpha/beta hydrolase"/>
    <property type="match status" value="1"/>
</dbReference>
<keyword evidence="2" id="KW-0378">Hydrolase</keyword>
<dbReference type="Pfam" id="PF12697">
    <property type="entry name" value="Abhydrolase_6"/>
    <property type="match status" value="1"/>
</dbReference>
<proteinExistence type="predicted"/>
<evidence type="ECO:0000313" key="3">
    <source>
        <dbReference type="Proteomes" id="UP001501521"/>
    </source>
</evidence>
<comment type="caution">
    <text evidence="2">The sequence shown here is derived from an EMBL/GenBank/DDBJ whole genome shotgun (WGS) entry which is preliminary data.</text>
</comment>
<dbReference type="GO" id="GO:0016787">
    <property type="term" value="F:hydrolase activity"/>
    <property type="evidence" value="ECO:0007669"/>
    <property type="project" value="UniProtKB-KW"/>
</dbReference>
<reference evidence="3" key="1">
    <citation type="journal article" date="2019" name="Int. J. Syst. Evol. Microbiol.">
        <title>The Global Catalogue of Microorganisms (GCM) 10K type strain sequencing project: providing services to taxonomists for standard genome sequencing and annotation.</title>
        <authorList>
            <consortium name="The Broad Institute Genomics Platform"/>
            <consortium name="The Broad Institute Genome Sequencing Center for Infectious Disease"/>
            <person name="Wu L."/>
            <person name="Ma J."/>
        </authorList>
    </citation>
    <scope>NUCLEOTIDE SEQUENCE [LARGE SCALE GENOMIC DNA]</scope>
    <source>
        <strain evidence="3">JCM 19125</strain>
    </source>
</reference>
<dbReference type="EMBL" id="BAABLV010000036">
    <property type="protein sequence ID" value="GAA4903884.1"/>
    <property type="molecule type" value="Genomic_DNA"/>
</dbReference>
<sequence length="254" mass="27636">MDMATFRAVRDEARPYRGGDGGIGVVMAHGFTSTVGGVLPWARGLAERDGGWPGVRVVVPRLPGHGTHWRDLARTRWWDWFNALEDAYLELAASCHTVHVAGLSMGGALALQLAARQPVAGTLLVNPSIGTRDWRVAPAVRVHRLLPSQRGIASDIAKPGVEEPAYSRFSVTSLATLQDLWTDTQQRLPQVGGAVLLMTSTVDHVVDTTSRELIRQNVPDVRDVELGRSYHVATLDHDAELIVAESRRFITAAG</sequence>
<feature type="domain" description="AB hydrolase-1" evidence="1">
    <location>
        <begin position="25"/>
        <end position="241"/>
    </location>
</feature>
<dbReference type="InterPro" id="IPR012354">
    <property type="entry name" value="Esterase_lipase"/>
</dbReference>
<dbReference type="PIRSF" id="PIRSF017388">
    <property type="entry name" value="Esterase_lipase"/>
    <property type="match status" value="1"/>
</dbReference>
<dbReference type="InterPro" id="IPR029058">
    <property type="entry name" value="AB_hydrolase_fold"/>
</dbReference>
<accession>A0ABP9FIC4</accession>
<dbReference type="SUPFAM" id="SSF53474">
    <property type="entry name" value="alpha/beta-Hydrolases"/>
    <property type="match status" value="1"/>
</dbReference>
<evidence type="ECO:0000313" key="2">
    <source>
        <dbReference type="EMBL" id="GAA4903884.1"/>
    </source>
</evidence>
<protein>
    <submittedName>
        <fullName evidence="2">Alpha/beta fold hydrolase</fullName>
    </submittedName>
</protein>
<name>A0ABP9FIC4_9ACTN</name>
<organism evidence="2 3">
    <name type="scientific">Tessaracoccus lubricantis</name>
    <dbReference type="NCBI Taxonomy" id="545543"/>
    <lineage>
        <taxon>Bacteria</taxon>
        <taxon>Bacillati</taxon>
        <taxon>Actinomycetota</taxon>
        <taxon>Actinomycetes</taxon>
        <taxon>Propionibacteriales</taxon>
        <taxon>Propionibacteriaceae</taxon>
        <taxon>Tessaracoccus</taxon>
    </lineage>
</organism>
<dbReference type="Proteomes" id="UP001501521">
    <property type="component" value="Unassembled WGS sequence"/>
</dbReference>